<sequence>MINSHSVNDPDLTGGDKPNREADQTPENIDNGPLPTPAMTRQVPALAEEAPLKKESSSDFEDPMSDTNPNRMGHGKRALDGHGNSMSEETRMRLEIARLEYEIQRMKAGKSMASTAAGDVVSADLAAYLQQRGETPAVMKVINEFRLQVKLLRMKPTMLVGSSNYPMWREDVLIVAKRSGTNDILMNKELAPKEGASMDFQRFWEERNDWLYCYMWFAISAKAKTQFLMPKKNQMSAYMLWSVVEETFAEPLWIRRGRLFNELMGMTARTKGTDRAFIQRLIAIRNEYGRMGFNVPDYFFFDRLLTGVSKEWATFIENRMDVVAKDANATALEDDFMGLCRDILRRLPL</sequence>
<evidence type="ECO:0000313" key="3">
    <source>
        <dbReference type="Proteomes" id="UP000182235"/>
    </source>
</evidence>
<keyword evidence="3" id="KW-1185">Reference proteome</keyword>
<dbReference type="STRING" id="1447872.A0A1J9PAD7"/>
<dbReference type="VEuPathDB" id="FungiDB:AJ78_06475"/>
<dbReference type="EMBL" id="LGRN01000342">
    <property type="protein sequence ID" value="OJD13022.1"/>
    <property type="molecule type" value="Genomic_DNA"/>
</dbReference>
<feature type="region of interest" description="Disordered" evidence="1">
    <location>
        <begin position="1"/>
        <end position="88"/>
    </location>
</feature>
<reference evidence="2 3" key="1">
    <citation type="submission" date="2015-07" db="EMBL/GenBank/DDBJ databases">
        <title>Emmonsia species relationships and genome sequence.</title>
        <authorList>
            <consortium name="The Broad Institute Genomics Platform"/>
            <person name="Cuomo C.A."/>
            <person name="Munoz J.F."/>
            <person name="Imamovic A."/>
            <person name="Priest M.E."/>
            <person name="Young S."/>
            <person name="Clay O.K."/>
            <person name="McEwen J.G."/>
        </authorList>
    </citation>
    <scope>NUCLEOTIDE SEQUENCE [LARGE SCALE GENOMIC DNA]</scope>
    <source>
        <strain evidence="2 3">UAMH 9510</strain>
    </source>
</reference>
<name>A0A1J9PAD7_9EURO</name>
<gene>
    <name evidence="2" type="ORF">AJ78_06475</name>
</gene>
<protein>
    <submittedName>
        <fullName evidence="2">Uncharacterized protein</fullName>
    </submittedName>
</protein>
<comment type="caution">
    <text evidence="2">The sequence shown here is derived from an EMBL/GenBank/DDBJ whole genome shotgun (WGS) entry which is preliminary data.</text>
</comment>
<accession>A0A1J9PAD7</accession>
<evidence type="ECO:0000313" key="2">
    <source>
        <dbReference type="EMBL" id="OJD13022.1"/>
    </source>
</evidence>
<evidence type="ECO:0000256" key="1">
    <source>
        <dbReference type="SAM" id="MobiDB-lite"/>
    </source>
</evidence>
<organism evidence="2 3">
    <name type="scientific">Emergomyces pasteurianus Ep9510</name>
    <dbReference type="NCBI Taxonomy" id="1447872"/>
    <lineage>
        <taxon>Eukaryota</taxon>
        <taxon>Fungi</taxon>
        <taxon>Dikarya</taxon>
        <taxon>Ascomycota</taxon>
        <taxon>Pezizomycotina</taxon>
        <taxon>Eurotiomycetes</taxon>
        <taxon>Eurotiomycetidae</taxon>
        <taxon>Onygenales</taxon>
        <taxon>Ajellomycetaceae</taxon>
        <taxon>Emergomyces</taxon>
    </lineage>
</organism>
<dbReference type="Proteomes" id="UP000182235">
    <property type="component" value="Unassembled WGS sequence"/>
</dbReference>
<dbReference type="OrthoDB" id="4187480at2759"/>
<dbReference type="AlphaFoldDB" id="A0A1J9PAD7"/>
<proteinExistence type="predicted"/>